<name>A0AC61N1C1_9FIRM</name>
<keyword evidence="2" id="KW-1185">Reference proteome</keyword>
<dbReference type="EMBL" id="CP068393">
    <property type="protein sequence ID" value="QUC66974.1"/>
    <property type="molecule type" value="Genomic_DNA"/>
</dbReference>
<proteinExistence type="predicted"/>
<dbReference type="Proteomes" id="UP000682782">
    <property type="component" value="Chromosome"/>
</dbReference>
<evidence type="ECO:0000313" key="2">
    <source>
        <dbReference type="Proteomes" id="UP000682782"/>
    </source>
</evidence>
<evidence type="ECO:0000313" key="1">
    <source>
        <dbReference type="EMBL" id="QUC66974.1"/>
    </source>
</evidence>
<protein>
    <submittedName>
        <fullName evidence="1">Uncharacterized protein</fullName>
    </submittedName>
</protein>
<gene>
    <name evidence="1" type="ORF">JYE49_14230</name>
</gene>
<organism evidence="1 2">
    <name type="scientific">Aristaeella hokkaidonensis</name>
    <dbReference type="NCBI Taxonomy" id="3046382"/>
    <lineage>
        <taxon>Bacteria</taxon>
        <taxon>Bacillati</taxon>
        <taxon>Bacillota</taxon>
        <taxon>Clostridia</taxon>
        <taxon>Eubacteriales</taxon>
        <taxon>Aristaeellaceae</taxon>
        <taxon>Aristaeella</taxon>
    </lineage>
</organism>
<accession>A0AC61N1C1</accession>
<reference evidence="1" key="1">
    <citation type="submission" date="2021-01" db="EMBL/GenBank/DDBJ databases">
        <title>Complete genome sequence of Clostridiales bacterium R-7.</title>
        <authorList>
            <person name="Mahoney-Kurpe S.C."/>
            <person name="Palevich N."/>
            <person name="Koike S."/>
            <person name="Moon C.D."/>
            <person name="Attwood G.T."/>
        </authorList>
    </citation>
    <scope>NUCLEOTIDE SEQUENCE</scope>
    <source>
        <strain evidence="1">R-7</strain>
    </source>
</reference>
<sequence length="342" mass="38604">MEWFSTEAELSAWKNRDKRLTAAFRILIVLTLITFIVLCLLVRTENADTLHLVLMAVTVVMGWICVIVYQLGIKEARTQAGHLDMLLKGEKDFREGRITLTRETIRIPKSIRIRKVLLDTGEEEPARLNLDERWISRMPPDGSRVRLALAHSYIAGAETLEQAPAEKSNGASRRPARLQWGKLLPLLGIWALVAVFFSSFVFYQITDTVPANKLTLYIDGEVQNETRLAVLLEKGLPSPIRMVQVHPFTYAMFGSDALRAADLYIVPDSDLEQFADWFAPGEESVLVHDPESGVSVADTWILYTPEETYRLYLGAASAHLEDGLARQGAELFMNLKTEEETR</sequence>